<feature type="compositionally biased region" description="Polar residues" evidence="1">
    <location>
        <begin position="499"/>
        <end position="511"/>
    </location>
</feature>
<feature type="compositionally biased region" description="Low complexity" evidence="1">
    <location>
        <begin position="455"/>
        <end position="465"/>
    </location>
</feature>
<dbReference type="STRING" id="578462.A0A0L0T4V3"/>
<evidence type="ECO:0000313" key="3">
    <source>
        <dbReference type="Proteomes" id="UP000054350"/>
    </source>
</evidence>
<organism evidence="2 3">
    <name type="scientific">Allomyces macrogynus (strain ATCC 38327)</name>
    <name type="common">Allomyces javanicus var. macrogynus</name>
    <dbReference type="NCBI Taxonomy" id="578462"/>
    <lineage>
        <taxon>Eukaryota</taxon>
        <taxon>Fungi</taxon>
        <taxon>Fungi incertae sedis</taxon>
        <taxon>Blastocladiomycota</taxon>
        <taxon>Blastocladiomycetes</taxon>
        <taxon>Blastocladiales</taxon>
        <taxon>Blastocladiaceae</taxon>
        <taxon>Allomyces</taxon>
    </lineage>
</organism>
<feature type="region of interest" description="Disordered" evidence="1">
    <location>
        <begin position="279"/>
        <end position="511"/>
    </location>
</feature>
<feature type="region of interest" description="Disordered" evidence="1">
    <location>
        <begin position="1"/>
        <end position="156"/>
    </location>
</feature>
<feature type="compositionally biased region" description="Polar residues" evidence="1">
    <location>
        <begin position="130"/>
        <end position="149"/>
    </location>
</feature>
<sequence>MHSAQIPSAATSSASRRASLAHLPISTTDPVAAPLLSRRASGTTNAPRRASRRSSTTASAGNDARPSVVLMPSFSKFPESPISRPRDPSADSGRMRISDLLSHPSHPSRRARSPSTSPATAAIRDLDRVVNSSSTDSPPRAPSSTSGSDPTGAPRDPAQLMQAVLRLRDQMDDVAAMAAEEGARRRRSSEMSMRRRTTVDRISGVPSLTEEEAEDEDSSELSLTAADNLLQACDSVMTVEAHMHPDLPLHPTPATRPALLSPGAYFAAKSHALGRLDGQRLPPAQRPHFDSPSTRSLMPNTPATEDGWPAEPAVARTGVPKPVFALGRGDEDAVARPTTTAAAGMDRSRRGSGGSTGSAGETARRWTLARAPAVAGPRPPATPPPPPPPHSHAVASAPRATPPPPPRSRRTTTASHDDGETDSTAGAGATPRVPRTDRTARRTLSHLATTPPSPTRRGSSSAATTPRRRTSTARPTAMIPSTILRAPLSPAPSTPTARDSTSSFGSTTPSHIALSTTSLTLVMADAYRALLTITQLTPKRRARAWI</sequence>
<reference evidence="3" key="2">
    <citation type="submission" date="2009-11" db="EMBL/GenBank/DDBJ databases">
        <title>The Genome Sequence of Allomyces macrogynus strain ATCC 38327.</title>
        <authorList>
            <consortium name="The Broad Institute Genome Sequencing Platform"/>
            <person name="Russ C."/>
            <person name="Cuomo C."/>
            <person name="Shea T."/>
            <person name="Young S.K."/>
            <person name="Zeng Q."/>
            <person name="Koehrsen M."/>
            <person name="Haas B."/>
            <person name="Borodovsky M."/>
            <person name="Guigo R."/>
            <person name="Alvarado L."/>
            <person name="Berlin A."/>
            <person name="Borenstein D."/>
            <person name="Chen Z."/>
            <person name="Engels R."/>
            <person name="Freedman E."/>
            <person name="Gellesch M."/>
            <person name="Goldberg J."/>
            <person name="Griggs A."/>
            <person name="Gujja S."/>
            <person name="Heiman D."/>
            <person name="Hepburn T."/>
            <person name="Howarth C."/>
            <person name="Jen D."/>
            <person name="Larson L."/>
            <person name="Lewis B."/>
            <person name="Mehta T."/>
            <person name="Park D."/>
            <person name="Pearson M."/>
            <person name="Roberts A."/>
            <person name="Saif S."/>
            <person name="Shenoy N."/>
            <person name="Sisk P."/>
            <person name="Stolte C."/>
            <person name="Sykes S."/>
            <person name="Walk T."/>
            <person name="White J."/>
            <person name="Yandava C."/>
            <person name="Burger G."/>
            <person name="Gray M.W."/>
            <person name="Holland P.W.H."/>
            <person name="King N."/>
            <person name="Lang F.B.F."/>
            <person name="Roger A.J."/>
            <person name="Ruiz-Trillo I."/>
            <person name="Lander E."/>
            <person name="Nusbaum C."/>
        </authorList>
    </citation>
    <scope>NUCLEOTIDE SEQUENCE [LARGE SCALE GENOMIC DNA]</scope>
    <source>
        <strain evidence="3">ATCC 38327</strain>
    </source>
</reference>
<feature type="compositionally biased region" description="Low complexity" evidence="1">
    <location>
        <begin position="8"/>
        <end position="21"/>
    </location>
</feature>
<feature type="compositionally biased region" description="Basic and acidic residues" evidence="1">
    <location>
        <begin position="84"/>
        <end position="97"/>
    </location>
</feature>
<dbReference type="OrthoDB" id="10610179at2759"/>
<keyword evidence="3" id="KW-1185">Reference proteome</keyword>
<dbReference type="Proteomes" id="UP000054350">
    <property type="component" value="Unassembled WGS sequence"/>
</dbReference>
<feature type="compositionally biased region" description="Low complexity" evidence="1">
    <location>
        <begin position="43"/>
        <end position="60"/>
    </location>
</feature>
<feature type="compositionally biased region" description="Pro residues" evidence="1">
    <location>
        <begin position="377"/>
        <end position="390"/>
    </location>
</feature>
<feature type="compositionally biased region" description="Polar residues" evidence="1">
    <location>
        <begin position="291"/>
        <end position="303"/>
    </location>
</feature>
<protein>
    <submittedName>
        <fullName evidence="2">Uncharacterized protein</fullName>
    </submittedName>
</protein>
<accession>A0A0L0T4V3</accession>
<dbReference type="AlphaFoldDB" id="A0A0L0T4V3"/>
<gene>
    <name evidence="2" type="ORF">AMAG_14312</name>
</gene>
<evidence type="ECO:0000256" key="1">
    <source>
        <dbReference type="SAM" id="MobiDB-lite"/>
    </source>
</evidence>
<dbReference type="EMBL" id="GG745362">
    <property type="protein sequence ID" value="KNE69772.1"/>
    <property type="molecule type" value="Genomic_DNA"/>
</dbReference>
<dbReference type="VEuPathDB" id="FungiDB:AMAG_14312"/>
<reference evidence="2 3" key="1">
    <citation type="submission" date="2009-11" db="EMBL/GenBank/DDBJ databases">
        <title>Annotation of Allomyces macrogynus ATCC 38327.</title>
        <authorList>
            <consortium name="The Broad Institute Genome Sequencing Platform"/>
            <person name="Russ C."/>
            <person name="Cuomo C."/>
            <person name="Burger G."/>
            <person name="Gray M.W."/>
            <person name="Holland P.W.H."/>
            <person name="King N."/>
            <person name="Lang F.B.F."/>
            <person name="Roger A.J."/>
            <person name="Ruiz-Trillo I."/>
            <person name="Young S.K."/>
            <person name="Zeng Q."/>
            <person name="Gargeya S."/>
            <person name="Fitzgerald M."/>
            <person name="Haas B."/>
            <person name="Abouelleil A."/>
            <person name="Alvarado L."/>
            <person name="Arachchi H.M."/>
            <person name="Berlin A."/>
            <person name="Chapman S.B."/>
            <person name="Gearin G."/>
            <person name="Goldberg J."/>
            <person name="Griggs A."/>
            <person name="Gujja S."/>
            <person name="Hansen M."/>
            <person name="Heiman D."/>
            <person name="Howarth C."/>
            <person name="Larimer J."/>
            <person name="Lui A."/>
            <person name="MacDonald P.J.P."/>
            <person name="McCowen C."/>
            <person name="Montmayeur A."/>
            <person name="Murphy C."/>
            <person name="Neiman D."/>
            <person name="Pearson M."/>
            <person name="Priest M."/>
            <person name="Roberts A."/>
            <person name="Saif S."/>
            <person name="Shea T."/>
            <person name="Sisk P."/>
            <person name="Stolte C."/>
            <person name="Sykes S."/>
            <person name="Wortman J."/>
            <person name="Nusbaum C."/>
            <person name="Birren B."/>
        </authorList>
    </citation>
    <scope>NUCLEOTIDE SEQUENCE [LARGE SCALE GENOMIC DNA]</scope>
    <source>
        <strain evidence="2 3">ATCC 38327</strain>
    </source>
</reference>
<feature type="compositionally biased region" description="Low complexity" evidence="1">
    <location>
        <begin position="113"/>
        <end position="122"/>
    </location>
</feature>
<evidence type="ECO:0000313" key="2">
    <source>
        <dbReference type="EMBL" id="KNE69772.1"/>
    </source>
</evidence>
<proteinExistence type="predicted"/>
<name>A0A0L0T4V3_ALLM3</name>